<gene>
    <name evidence="16" type="ORF">CAOG_006849</name>
</gene>
<evidence type="ECO:0000256" key="4">
    <source>
        <dbReference type="ARBA" id="ARBA00022617"/>
    </source>
</evidence>
<feature type="binding site" description="covalent" evidence="14">
    <location>
        <position position="73"/>
    </location>
    <ligand>
        <name>heme c</name>
        <dbReference type="ChEBI" id="CHEBI:61717"/>
    </ligand>
</feature>
<organism evidence="16 17">
    <name type="scientific">Capsaspora owczarzaki (strain ATCC 30864)</name>
    <dbReference type="NCBI Taxonomy" id="595528"/>
    <lineage>
        <taxon>Eukaryota</taxon>
        <taxon>Filasterea</taxon>
        <taxon>Capsaspora</taxon>
    </lineage>
</organism>
<dbReference type="STRING" id="595528.A0A0D2VXZ3"/>
<proteinExistence type="inferred from homology"/>
<evidence type="ECO:0000256" key="13">
    <source>
        <dbReference type="ARBA" id="ARBA00023136"/>
    </source>
</evidence>
<comment type="subcellular location">
    <subcellularLocation>
        <location evidence="1">Mitochondrion inner membrane</location>
    </subcellularLocation>
</comment>
<keyword evidence="13" id="KW-0472">Membrane</keyword>
<evidence type="ECO:0000313" key="17">
    <source>
        <dbReference type="Proteomes" id="UP000008743"/>
    </source>
</evidence>
<keyword evidence="11 14" id="KW-0408">Iron</keyword>
<dbReference type="InterPro" id="IPR009056">
    <property type="entry name" value="Cyt_c-like_dom"/>
</dbReference>
<dbReference type="Gene3D" id="1.10.760.10">
    <property type="entry name" value="Cytochrome c-like domain"/>
    <property type="match status" value="1"/>
</dbReference>
<dbReference type="FunFam" id="1.10.760.10:FF:000002">
    <property type="entry name" value="Cytochrome c1, heme protein"/>
    <property type="match status" value="1"/>
</dbReference>
<keyword evidence="7 14" id="KW-0479">Metal-binding</keyword>
<dbReference type="InterPro" id="IPR021157">
    <property type="entry name" value="Cyt_c1_TM_anchor_C"/>
</dbReference>
<dbReference type="Gene3D" id="1.20.5.100">
    <property type="entry name" value="Cytochrome c1, transmembrane anchor, C-terminal"/>
    <property type="match status" value="1"/>
</dbReference>
<evidence type="ECO:0000256" key="2">
    <source>
        <dbReference type="ARBA" id="ARBA00006488"/>
    </source>
</evidence>
<keyword evidence="4 14" id="KW-0349">Heme</keyword>
<evidence type="ECO:0000256" key="3">
    <source>
        <dbReference type="ARBA" id="ARBA00022448"/>
    </source>
</evidence>
<dbReference type="GO" id="GO:0006122">
    <property type="term" value="P:mitochondrial electron transport, ubiquinol to cytochrome c"/>
    <property type="evidence" value="ECO:0007669"/>
    <property type="project" value="TreeGrafter"/>
</dbReference>
<feature type="binding site" description="covalent" evidence="14">
    <location>
        <position position="193"/>
    </location>
    <ligand>
        <name>heme c</name>
        <dbReference type="ChEBI" id="CHEBI:61717"/>
    </ligand>
</feature>
<dbReference type="InParanoid" id="A0A0D2VXZ3"/>
<evidence type="ECO:0000256" key="7">
    <source>
        <dbReference type="ARBA" id="ARBA00022723"/>
    </source>
</evidence>
<keyword evidence="17" id="KW-1185">Reference proteome</keyword>
<dbReference type="FunFam" id="1.20.5.100:FF:000003">
    <property type="entry name" value="Cytochrome c1, heme protein, mitochondrial"/>
    <property type="match status" value="1"/>
</dbReference>
<evidence type="ECO:0000256" key="5">
    <source>
        <dbReference type="ARBA" id="ARBA00022660"/>
    </source>
</evidence>
<keyword evidence="3" id="KW-0813">Transport</keyword>
<dbReference type="Proteomes" id="UP000008743">
    <property type="component" value="Unassembled WGS sequence"/>
</dbReference>
<dbReference type="InterPro" id="IPR036909">
    <property type="entry name" value="Cyt_c-like_dom_sf"/>
</dbReference>
<dbReference type="RefSeq" id="XP_004344470.1">
    <property type="nucleotide sequence ID" value="XM_004344420.2"/>
</dbReference>
<dbReference type="GO" id="GO:0005743">
    <property type="term" value="C:mitochondrial inner membrane"/>
    <property type="evidence" value="ECO:0007669"/>
    <property type="project" value="UniProtKB-SubCell"/>
</dbReference>
<evidence type="ECO:0000256" key="8">
    <source>
        <dbReference type="ARBA" id="ARBA00022792"/>
    </source>
</evidence>
<evidence type="ECO:0000256" key="10">
    <source>
        <dbReference type="ARBA" id="ARBA00022989"/>
    </source>
</evidence>
<evidence type="ECO:0000256" key="9">
    <source>
        <dbReference type="ARBA" id="ARBA00022982"/>
    </source>
</evidence>
<dbReference type="OMA" id="WVKKFKW"/>
<dbReference type="PhylomeDB" id="A0A0D2VXZ3"/>
<dbReference type="PANTHER" id="PTHR10266">
    <property type="entry name" value="CYTOCHROME C1"/>
    <property type="match status" value="1"/>
</dbReference>
<evidence type="ECO:0000313" key="16">
    <source>
        <dbReference type="EMBL" id="KJE96542.1"/>
    </source>
</evidence>
<dbReference type="GO" id="GO:0009055">
    <property type="term" value="F:electron transfer activity"/>
    <property type="evidence" value="ECO:0007669"/>
    <property type="project" value="InterPro"/>
</dbReference>
<keyword evidence="12" id="KW-0496">Mitochondrion</keyword>
<dbReference type="FunCoup" id="A0A0D2VXZ3">
    <property type="interactions" value="233"/>
</dbReference>
<dbReference type="OrthoDB" id="5925at2759"/>
<evidence type="ECO:0000256" key="1">
    <source>
        <dbReference type="ARBA" id="ARBA00004273"/>
    </source>
</evidence>
<keyword evidence="6" id="KW-0812">Transmembrane</keyword>
<sequence length="273" mass="29810">MFARLFRGRAGLLTAAAGASTVAAAGFYTTVLASSDELHPAAYPWSHGGPLSSFDHASVRRGFEVYKQVCSACHSLDKIAFRNLVGVTHTLDEAKALAADVDVEDGPDDSGKMFKRPGKLSDYMPRPYPNDQAARFANGGALPPDLSLVIKARHGREDYLFALLTGYKEPPAGIVLREGLHYNPYFAGGAIGMAQALYDEMIEYEDGTPASQSQMAKDVATFLAWAAEPEMNERKRMGMKAITLLTLAAGATWYVKRQRWSVLKTRKHVYTGK</sequence>
<dbReference type="SUPFAM" id="SSF46626">
    <property type="entry name" value="Cytochrome c"/>
    <property type="match status" value="1"/>
</dbReference>
<comment type="similarity">
    <text evidence="2">Belongs to the cytochrome c family.</text>
</comment>
<dbReference type="GO" id="GO:0046872">
    <property type="term" value="F:metal ion binding"/>
    <property type="evidence" value="ECO:0007669"/>
    <property type="project" value="UniProtKB-KW"/>
</dbReference>
<name>A0A0D2VXZ3_CAPO3</name>
<comment type="cofactor">
    <cofactor evidence="14">
        <name>heme c</name>
        <dbReference type="ChEBI" id="CHEBI:61717"/>
    </cofactor>
    <text evidence="14">Binds 1 heme c group covalently per subunit.</text>
</comment>
<dbReference type="PROSITE" id="PS51007">
    <property type="entry name" value="CYTC"/>
    <property type="match status" value="1"/>
</dbReference>
<feature type="binding site" description="covalent" evidence="14">
    <location>
        <position position="70"/>
    </location>
    <ligand>
        <name>heme c</name>
        <dbReference type="ChEBI" id="CHEBI:61717"/>
    </ligand>
</feature>
<reference evidence="17" key="1">
    <citation type="submission" date="2011-02" db="EMBL/GenBank/DDBJ databases">
        <title>The Genome Sequence of Capsaspora owczarzaki ATCC 30864.</title>
        <authorList>
            <person name="Russ C."/>
            <person name="Cuomo C."/>
            <person name="Burger G."/>
            <person name="Gray M.W."/>
            <person name="Holland P.W.H."/>
            <person name="King N."/>
            <person name="Lang F.B.F."/>
            <person name="Roger A.J."/>
            <person name="Ruiz-Trillo I."/>
            <person name="Young S.K."/>
            <person name="Zeng Q."/>
            <person name="Gargeya S."/>
            <person name="Alvarado L."/>
            <person name="Berlin A."/>
            <person name="Chapman S.B."/>
            <person name="Chen Z."/>
            <person name="Freedman E."/>
            <person name="Gellesch M."/>
            <person name="Goldberg J."/>
            <person name="Griggs A."/>
            <person name="Gujja S."/>
            <person name="Heilman E."/>
            <person name="Heiman D."/>
            <person name="Howarth C."/>
            <person name="Mehta T."/>
            <person name="Neiman D."/>
            <person name="Pearson M."/>
            <person name="Roberts A."/>
            <person name="Saif S."/>
            <person name="Shea T."/>
            <person name="Shenoy N."/>
            <person name="Sisk P."/>
            <person name="Stolte C."/>
            <person name="Sykes S."/>
            <person name="White J."/>
            <person name="Yandava C."/>
            <person name="Haas B."/>
            <person name="Nusbaum C."/>
            <person name="Birren B."/>
        </authorList>
    </citation>
    <scope>NUCLEOTIDE SEQUENCE</scope>
    <source>
        <strain evidence="17">ATCC 30864</strain>
    </source>
</reference>
<dbReference type="PANTHER" id="PTHR10266:SF3">
    <property type="entry name" value="CYTOCHROME C1, HEME PROTEIN, MITOCHONDRIAL"/>
    <property type="match status" value="1"/>
</dbReference>
<dbReference type="SUPFAM" id="SSF81496">
    <property type="entry name" value="Cytochrome c1 subunit of cytochrome bc1 complex (Ubiquinol-cytochrome c reductase), transmembrane anchor"/>
    <property type="match status" value="1"/>
</dbReference>
<protein>
    <submittedName>
        <fullName evidence="16">Cytochrome c-1</fullName>
    </submittedName>
</protein>
<evidence type="ECO:0000256" key="6">
    <source>
        <dbReference type="ARBA" id="ARBA00022692"/>
    </source>
</evidence>
<dbReference type="eggNOG" id="KOG3052">
    <property type="taxonomic scope" value="Eukaryota"/>
</dbReference>
<feature type="domain" description="Cytochrome c" evidence="15">
    <location>
        <begin position="57"/>
        <end position="209"/>
    </location>
</feature>
<evidence type="ECO:0000256" key="14">
    <source>
        <dbReference type="PIRSR" id="PIRSR602326-1"/>
    </source>
</evidence>
<keyword evidence="10" id="KW-1133">Transmembrane helix</keyword>
<dbReference type="GO" id="GO:0020037">
    <property type="term" value="F:heme binding"/>
    <property type="evidence" value="ECO:0007669"/>
    <property type="project" value="InterPro"/>
</dbReference>
<dbReference type="EMBL" id="KE346371">
    <property type="protein sequence ID" value="KJE96542.1"/>
    <property type="molecule type" value="Genomic_DNA"/>
</dbReference>
<evidence type="ECO:0000256" key="12">
    <source>
        <dbReference type="ARBA" id="ARBA00023128"/>
    </source>
</evidence>
<keyword evidence="8" id="KW-0999">Mitochondrion inner membrane</keyword>
<evidence type="ECO:0000259" key="15">
    <source>
        <dbReference type="PROSITE" id="PS51007"/>
    </source>
</evidence>
<dbReference type="PRINTS" id="PR00603">
    <property type="entry name" value="CYTOCHROMEC1"/>
</dbReference>
<dbReference type="Pfam" id="PF02167">
    <property type="entry name" value="Cytochrom_C1"/>
    <property type="match status" value="1"/>
</dbReference>
<feature type="binding site" description="covalent" evidence="14">
    <location>
        <position position="74"/>
    </location>
    <ligand>
        <name>heme c</name>
        <dbReference type="ChEBI" id="CHEBI:61717"/>
    </ligand>
</feature>
<keyword evidence="5" id="KW-0679">Respiratory chain</keyword>
<dbReference type="AlphaFoldDB" id="A0A0D2VXZ3"/>
<evidence type="ECO:0000256" key="11">
    <source>
        <dbReference type="ARBA" id="ARBA00023004"/>
    </source>
</evidence>
<accession>A0A0D2VXZ3</accession>
<dbReference type="InterPro" id="IPR002326">
    <property type="entry name" value="Cyt_c1"/>
</dbReference>
<keyword evidence="9" id="KW-0249">Electron transport</keyword>